<evidence type="ECO:0000313" key="3">
    <source>
        <dbReference type="EMBL" id="KAF4115089.1"/>
    </source>
</evidence>
<feature type="region of interest" description="Disordered" evidence="2">
    <location>
        <begin position="1"/>
        <end position="23"/>
    </location>
</feature>
<keyword evidence="4" id="KW-1185">Reference proteome</keyword>
<feature type="compositionally biased region" description="Polar residues" evidence="2">
    <location>
        <begin position="534"/>
        <end position="550"/>
    </location>
</feature>
<evidence type="ECO:0000313" key="4">
    <source>
        <dbReference type="Proteomes" id="UP000579812"/>
    </source>
</evidence>
<evidence type="ECO:0000256" key="2">
    <source>
        <dbReference type="SAM" id="MobiDB-lite"/>
    </source>
</evidence>
<gene>
    <name evidence="3" type="ORF">G5714_002578</name>
</gene>
<evidence type="ECO:0000256" key="1">
    <source>
        <dbReference type="SAM" id="Coils"/>
    </source>
</evidence>
<dbReference type="AlphaFoldDB" id="A0A7J6D731"/>
<proteinExistence type="predicted"/>
<comment type="caution">
    <text evidence="3">The sequence shown here is derived from an EMBL/GenBank/DDBJ whole genome shotgun (WGS) entry which is preliminary data.</text>
</comment>
<dbReference type="Proteomes" id="UP000579812">
    <property type="component" value="Unassembled WGS sequence"/>
</dbReference>
<accession>A0A7J6D731</accession>
<dbReference type="EMBL" id="JAAMOB010000003">
    <property type="protein sequence ID" value="KAF4115089.1"/>
    <property type="molecule type" value="Genomic_DNA"/>
</dbReference>
<name>A0A7J6D731_9TELE</name>
<keyword evidence="1" id="KW-0175">Coiled coil</keyword>
<feature type="coiled-coil region" evidence="1">
    <location>
        <begin position="265"/>
        <end position="320"/>
    </location>
</feature>
<organism evidence="3 4">
    <name type="scientific">Onychostoma macrolepis</name>
    <dbReference type="NCBI Taxonomy" id="369639"/>
    <lineage>
        <taxon>Eukaryota</taxon>
        <taxon>Metazoa</taxon>
        <taxon>Chordata</taxon>
        <taxon>Craniata</taxon>
        <taxon>Vertebrata</taxon>
        <taxon>Euteleostomi</taxon>
        <taxon>Actinopterygii</taxon>
        <taxon>Neopterygii</taxon>
        <taxon>Teleostei</taxon>
        <taxon>Ostariophysi</taxon>
        <taxon>Cypriniformes</taxon>
        <taxon>Cyprinidae</taxon>
        <taxon>Acrossocheilinae</taxon>
        <taxon>Onychostoma</taxon>
    </lineage>
</organism>
<reference evidence="3 4" key="1">
    <citation type="submission" date="2020-04" db="EMBL/GenBank/DDBJ databases">
        <title>Chromosome-level genome assembly of a cyprinid fish Onychostoma macrolepis by integration of Nanopore Sequencing, Bionano and Hi-C technology.</title>
        <authorList>
            <person name="Wang D."/>
        </authorList>
    </citation>
    <scope>NUCLEOTIDE SEQUENCE [LARGE SCALE GENOMIC DNA]</scope>
    <source>
        <strain evidence="3">SWU-2019</strain>
        <tissue evidence="3">Muscle</tissue>
    </source>
</reference>
<feature type="region of interest" description="Disordered" evidence="2">
    <location>
        <begin position="516"/>
        <end position="562"/>
    </location>
</feature>
<feature type="compositionally biased region" description="Basic and acidic residues" evidence="2">
    <location>
        <begin position="516"/>
        <end position="532"/>
    </location>
</feature>
<sequence>MRDDQGNAALVTSGSPHLPDSVTQGFRVSSRRCVKRPWSEEEIQAVMKHMRPFIENVVTVTSEQCLKCKEKEQPIMETRSIQNIRDFFAGGQLEKNTENTIVGRFTSEHSLKNMANTTESSGELVKAELEIVDDNSILKADFIQELLPSAERTALLYHLAFLSLGGFPKLERLIRDQAIETQLLFGSSEALLLKCVGTSSNLVTSLFPILKQAVEKNKPVLAVRYLTKAKEWITDIVAQVDVIVKRYDQHNQSVKTCTSDVYQEQKETEEKKAEKSDEMKGLKDALTKLGEELKRVVDTIEMNEEQIKKTTDELNDFIRRFREEHGHWTVKFLDVFRGYPDAMKEPSAIALDIKLKQLDSEKSRLKNEEWNIKIKQTDLQLKLANCKIRMGEIPDPDNLKEVQVCLSQIQQILIELKKFWEKVDAILNTLKDKTFVGEELVDMEDMKDEFLSSIDDAGKEAKKKQLLLEVEWWLHEHDNEAERGKPLSVPRAYSTSLTTKEATVCPTSLYNVPYDERSPCLSHEQPREEYTYQEHGNSTYQHSSPLSSLKPQPRPPLLSLLT</sequence>
<feature type="compositionally biased region" description="Polar residues" evidence="2">
    <location>
        <begin position="10"/>
        <end position="23"/>
    </location>
</feature>
<protein>
    <submittedName>
        <fullName evidence="3">Uncharacterized protein</fullName>
    </submittedName>
</protein>